<evidence type="ECO:0000259" key="3">
    <source>
        <dbReference type="Pfam" id="PF13690"/>
    </source>
</evidence>
<evidence type="ECO:0000256" key="1">
    <source>
        <dbReference type="ARBA" id="ARBA00022500"/>
    </source>
</evidence>
<sequence>MNVTADQLDALQELINIGVGRAASLLNEMVDSHIQLEIPFVKILTATAAYEELNSRFHEASLASVKLSFTGSFDGTAGLIFPTESASALVSVLTGEEPGSDDLDAVKIGTLTEIGNIVINGVMGSISNVLKQHMNYTLPVYLEDKIDNLLLPANTSEATKILLAQARFVIAQLELIGDIILIFEVGTFDALIHVIDEEITLLADNSY</sequence>
<dbReference type="PANTHER" id="PTHR43693:SF1">
    <property type="entry name" value="PROTEIN PHOSPHATASE CHEZ"/>
    <property type="match status" value="1"/>
</dbReference>
<proteinExistence type="predicted"/>
<dbReference type="OrthoDB" id="9812187at2"/>
<dbReference type="STRING" id="224013.ACX27_20665"/>
<dbReference type="CDD" id="cd17910">
    <property type="entry name" value="CheC_ClassII"/>
    <property type="match status" value="1"/>
</dbReference>
<dbReference type="Proteomes" id="UP000062645">
    <property type="component" value="Chromosome"/>
</dbReference>
<organism evidence="4 5">
    <name type="scientific">Nostoc piscinale CENA21</name>
    <dbReference type="NCBI Taxonomy" id="224013"/>
    <lineage>
        <taxon>Bacteria</taxon>
        <taxon>Bacillati</taxon>
        <taxon>Cyanobacteriota</taxon>
        <taxon>Cyanophyceae</taxon>
        <taxon>Nostocales</taxon>
        <taxon>Nostocaceae</taxon>
        <taxon>Nostoc</taxon>
    </lineage>
</organism>
<evidence type="ECO:0000256" key="2">
    <source>
        <dbReference type="ARBA" id="ARBA00022801"/>
    </source>
</evidence>
<reference evidence="4 5" key="2">
    <citation type="journal article" date="2016" name="Genome Announc.">
        <title>Draft Genome Sequence of the N2-Fixing Cyanobacterium Nostoc piscinale CENA21, Isolated from the Brazilian Amazon Floodplain.</title>
        <authorList>
            <person name="Leao T."/>
            <person name="Guimaraes P.I."/>
            <person name="de Melo A.G."/>
            <person name="Ramos R.T."/>
            <person name="Leao P.N."/>
            <person name="Silva A."/>
            <person name="Fiore M.F."/>
            <person name="Schneider M.P."/>
        </authorList>
    </citation>
    <scope>NUCLEOTIDE SEQUENCE [LARGE SCALE GENOMIC DNA]</scope>
    <source>
        <strain evidence="4 5">CENA21</strain>
    </source>
</reference>
<dbReference type="RefSeq" id="WP_062295244.1">
    <property type="nucleotide sequence ID" value="NZ_CP012036.1"/>
</dbReference>
<accession>A0A0M4SNA4</accession>
<dbReference type="InterPro" id="IPR028976">
    <property type="entry name" value="CheC-like_sf"/>
</dbReference>
<dbReference type="Gene3D" id="3.40.1550.10">
    <property type="entry name" value="CheC-like"/>
    <property type="match status" value="1"/>
</dbReference>
<dbReference type="SUPFAM" id="SSF103039">
    <property type="entry name" value="CheC-like"/>
    <property type="match status" value="1"/>
</dbReference>
<dbReference type="GO" id="GO:0016787">
    <property type="term" value="F:hydrolase activity"/>
    <property type="evidence" value="ECO:0007669"/>
    <property type="project" value="UniProtKB-KW"/>
</dbReference>
<keyword evidence="5" id="KW-1185">Reference proteome</keyword>
<protein>
    <submittedName>
        <fullName evidence="4">Chemotaxis protein CheC</fullName>
    </submittedName>
</protein>
<dbReference type="InterPro" id="IPR028051">
    <property type="entry name" value="CheX-like_dom"/>
</dbReference>
<evidence type="ECO:0000313" key="5">
    <source>
        <dbReference type="Proteomes" id="UP000062645"/>
    </source>
</evidence>
<name>A0A0M4SNA4_9NOSO</name>
<gene>
    <name evidence="4" type="ORF">ACX27_20665</name>
</gene>
<feature type="domain" description="Chemotaxis phosphatase CheX-like" evidence="3">
    <location>
        <begin position="67"/>
        <end position="145"/>
    </location>
</feature>
<keyword evidence="2" id="KW-0378">Hydrolase</keyword>
<dbReference type="EMBL" id="CP012036">
    <property type="protein sequence ID" value="ALF54698.1"/>
    <property type="molecule type" value="Genomic_DNA"/>
</dbReference>
<keyword evidence="1" id="KW-0145">Chemotaxis</keyword>
<dbReference type="KEGG" id="npz:ACX27_20665"/>
<evidence type="ECO:0000313" key="4">
    <source>
        <dbReference type="EMBL" id="ALF54698.1"/>
    </source>
</evidence>
<reference evidence="5" key="1">
    <citation type="submission" date="2015-07" db="EMBL/GenBank/DDBJ databases">
        <title>Genome Of Nitrogen-Fixing Cyanobacterium Nostoc piscinale CENA21 From Solimoes/Amazon River Floodplain Sediments And Comparative Genomics To Uncover Biosynthetic Natural Products Potential.</title>
        <authorList>
            <person name="Leao T.F."/>
            <person name="Leao P.N."/>
            <person name="Guimaraes P.I."/>
            <person name="de Melo A.G.C."/>
            <person name="Ramos R.T.J."/>
            <person name="Silva A."/>
            <person name="Fiore M.F."/>
            <person name="Schneider M.P.C."/>
        </authorList>
    </citation>
    <scope>NUCLEOTIDE SEQUENCE [LARGE SCALE GENOMIC DNA]</scope>
    <source>
        <strain evidence="5">CENA21</strain>
    </source>
</reference>
<dbReference type="PATRIC" id="fig|224013.5.peg.4952"/>
<dbReference type="AlphaFoldDB" id="A0A0M4SNA4"/>
<dbReference type="InterPro" id="IPR050992">
    <property type="entry name" value="CheZ_family_phosphatases"/>
</dbReference>
<dbReference type="Pfam" id="PF13690">
    <property type="entry name" value="CheX"/>
    <property type="match status" value="1"/>
</dbReference>
<dbReference type="GO" id="GO:0006935">
    <property type="term" value="P:chemotaxis"/>
    <property type="evidence" value="ECO:0007669"/>
    <property type="project" value="UniProtKB-KW"/>
</dbReference>
<dbReference type="PANTHER" id="PTHR43693">
    <property type="entry name" value="PROTEIN PHOSPHATASE CHEZ"/>
    <property type="match status" value="1"/>
</dbReference>